<accession>A0A521FT43</accession>
<reference evidence="1 2" key="1">
    <citation type="submission" date="2017-05" db="EMBL/GenBank/DDBJ databases">
        <authorList>
            <person name="Varghese N."/>
            <person name="Submissions S."/>
        </authorList>
    </citation>
    <scope>NUCLEOTIDE SEQUENCE [LARGE SCALE GENOMIC DNA]</scope>
    <source>
        <strain evidence="1 2">DSM 19036</strain>
    </source>
</reference>
<organism evidence="1 2">
    <name type="scientific">Pedobacter westerhofensis</name>
    <dbReference type="NCBI Taxonomy" id="425512"/>
    <lineage>
        <taxon>Bacteria</taxon>
        <taxon>Pseudomonadati</taxon>
        <taxon>Bacteroidota</taxon>
        <taxon>Sphingobacteriia</taxon>
        <taxon>Sphingobacteriales</taxon>
        <taxon>Sphingobacteriaceae</taxon>
        <taxon>Pedobacter</taxon>
    </lineage>
</organism>
<protein>
    <submittedName>
        <fullName evidence="1">Uncharacterized protein</fullName>
    </submittedName>
</protein>
<dbReference type="EMBL" id="FXTN01000021">
    <property type="protein sequence ID" value="SMO99254.1"/>
    <property type="molecule type" value="Genomic_DNA"/>
</dbReference>
<evidence type="ECO:0000313" key="1">
    <source>
        <dbReference type="EMBL" id="SMO99254.1"/>
    </source>
</evidence>
<evidence type="ECO:0000313" key="2">
    <source>
        <dbReference type="Proteomes" id="UP000320300"/>
    </source>
</evidence>
<name>A0A521FT43_9SPHI</name>
<dbReference type="Proteomes" id="UP000320300">
    <property type="component" value="Unassembled WGS sequence"/>
</dbReference>
<proteinExistence type="predicted"/>
<keyword evidence="2" id="KW-1185">Reference proteome</keyword>
<sequence length="362" mass="41890">MFTTNYYATDHYWHAVLNRMKLPKLIVFLTAVILLVLVSCHKDRVVSTSFYYWKTVYDNNPLERKYLNAMHSKELYMRIMDVGYGDNGPQPVSPVSFKSALPDSIQLIPVVFIVNDVLKNQTSGQLDDLAAKIVYYVEGRIKPSGRLTYKELQIDCDWTRSTRDNYFYLLRRIKSNIKLKNKILSATLRLHQLKYQRSNGTPPVDRAMLMCYNMGNLRKYGDQNSILEQKEIEKYAGKNLGNYPVPLDVGLPVFSWAVVFRHKQYAGITKRLGSVNFADQRTFKPVGNNLYTLQKDLPKSGLLRGDEIRLERISADQLFACASYLQKFLSSDTLKIIYFHLDEPTLKHYTYENLSKAAAVFR</sequence>
<dbReference type="AlphaFoldDB" id="A0A521FT43"/>
<gene>
    <name evidence="1" type="ORF">SAMN06265348_12122</name>
</gene>